<dbReference type="SUPFAM" id="SSF159501">
    <property type="entry name" value="EreA/ChaN-like"/>
    <property type="match status" value="1"/>
</dbReference>
<dbReference type="InterPro" id="IPR007314">
    <property type="entry name" value="Cofac_haem-bd_dom"/>
</dbReference>
<evidence type="ECO:0000259" key="1">
    <source>
        <dbReference type="Pfam" id="PF04187"/>
    </source>
</evidence>
<gene>
    <name evidence="2" type="ORF">EZV61_18495</name>
</gene>
<dbReference type="Gene3D" id="3.40.50.11550">
    <property type="match status" value="1"/>
</dbReference>
<evidence type="ECO:0000313" key="2">
    <source>
        <dbReference type="EMBL" id="TCI01268.1"/>
    </source>
</evidence>
<comment type="caution">
    <text evidence="2">The sequence shown here is derived from an EMBL/GenBank/DDBJ whole genome shotgun (WGS) entry which is preliminary data.</text>
</comment>
<reference evidence="2 3" key="1">
    <citation type="submission" date="2019-02" db="EMBL/GenBank/DDBJ databases">
        <title>Corallincola luteus sp. nov., a marine bacterium isolated from surface sediment of Bohai Sea in China.</title>
        <authorList>
            <person name="Ren Q."/>
        </authorList>
    </citation>
    <scope>NUCLEOTIDE SEQUENCE [LARGE SCALE GENOMIC DNA]</scope>
    <source>
        <strain evidence="2 3">DASS28</strain>
    </source>
</reference>
<organism evidence="2 3">
    <name type="scientific">Corallincola luteus</name>
    <dbReference type="NCBI Taxonomy" id="1775177"/>
    <lineage>
        <taxon>Bacteria</taxon>
        <taxon>Pseudomonadati</taxon>
        <taxon>Pseudomonadota</taxon>
        <taxon>Gammaproteobacteria</taxon>
        <taxon>Alteromonadales</taxon>
        <taxon>Psychromonadaceae</taxon>
        <taxon>Corallincola</taxon>
    </lineage>
</organism>
<evidence type="ECO:0000313" key="3">
    <source>
        <dbReference type="Proteomes" id="UP000292554"/>
    </source>
</evidence>
<protein>
    <recommendedName>
        <fullName evidence="1">Haem-binding uptake Tiki superfamily ChaN domain-containing protein</fullName>
    </recommendedName>
</protein>
<dbReference type="Pfam" id="PF04187">
    <property type="entry name" value="Cofac_haem_bdg"/>
    <property type="match status" value="1"/>
</dbReference>
<dbReference type="RefSeq" id="WP_131417490.1">
    <property type="nucleotide sequence ID" value="NZ_SJXE01000015.1"/>
</dbReference>
<accession>A0ABY2AG57</accession>
<name>A0ABY2AG57_9GAMM</name>
<keyword evidence="3" id="KW-1185">Reference proteome</keyword>
<feature type="domain" description="Haem-binding uptake Tiki superfamily ChaN" evidence="1">
    <location>
        <begin position="29"/>
        <end position="127"/>
    </location>
</feature>
<dbReference type="EMBL" id="SJXE01000015">
    <property type="protein sequence ID" value="TCI01268.1"/>
    <property type="molecule type" value="Genomic_DNA"/>
</dbReference>
<dbReference type="Proteomes" id="UP000292554">
    <property type="component" value="Unassembled WGS sequence"/>
</dbReference>
<proteinExistence type="predicted"/>
<sequence length="258" mass="28998">MNKPPLSNDIVFSAPNKNLYRMMVRPSTKIVIIAEAGHWNRAHSHEVIKAIQQLKKLGFNQLGMEEFPSDLNEKLAAYSKSGAHATELYAHLEEYFYSNKGYYVDLMKAAQSMGITIVGLDMPYKHFIDNSNPGKEEHLNRNKHMTAIIQKYTLSSGKIIAFMNHYHAITDPFLGYGVKNLLSQVGAHSIVIDLAGGINCTSRIQCDNEASEDSEHSWVFQKQLHQKRFFFKSSGGVNGADFILHLPQVPMPSTNVTN</sequence>